<dbReference type="EMBL" id="GBXM01011898">
    <property type="protein sequence ID" value="JAH96679.1"/>
    <property type="molecule type" value="Transcribed_RNA"/>
</dbReference>
<name>A0A0E9X260_ANGAN</name>
<reference evidence="1" key="1">
    <citation type="submission" date="2014-11" db="EMBL/GenBank/DDBJ databases">
        <authorList>
            <person name="Amaro Gonzalez C."/>
        </authorList>
    </citation>
    <scope>NUCLEOTIDE SEQUENCE</scope>
</reference>
<accession>A0A0E9X260</accession>
<sequence>MTNISRYKMLPSDKMYSLCRGKKTLNEGKLIENTFTERFFSFPISWKNNTVYISVKSFSPRT</sequence>
<organism evidence="1">
    <name type="scientific">Anguilla anguilla</name>
    <name type="common">European freshwater eel</name>
    <name type="synonym">Muraena anguilla</name>
    <dbReference type="NCBI Taxonomy" id="7936"/>
    <lineage>
        <taxon>Eukaryota</taxon>
        <taxon>Metazoa</taxon>
        <taxon>Chordata</taxon>
        <taxon>Craniata</taxon>
        <taxon>Vertebrata</taxon>
        <taxon>Euteleostomi</taxon>
        <taxon>Actinopterygii</taxon>
        <taxon>Neopterygii</taxon>
        <taxon>Teleostei</taxon>
        <taxon>Anguilliformes</taxon>
        <taxon>Anguillidae</taxon>
        <taxon>Anguilla</taxon>
    </lineage>
</organism>
<protein>
    <submittedName>
        <fullName evidence="1">Uncharacterized protein</fullName>
    </submittedName>
</protein>
<proteinExistence type="predicted"/>
<reference evidence="1" key="2">
    <citation type="journal article" date="2015" name="Fish Shellfish Immunol.">
        <title>Early steps in the European eel (Anguilla anguilla)-Vibrio vulnificus interaction in the gills: Role of the RtxA13 toxin.</title>
        <authorList>
            <person name="Callol A."/>
            <person name="Pajuelo D."/>
            <person name="Ebbesson L."/>
            <person name="Teles M."/>
            <person name="MacKenzie S."/>
            <person name="Amaro C."/>
        </authorList>
    </citation>
    <scope>NUCLEOTIDE SEQUENCE</scope>
</reference>
<dbReference type="AlphaFoldDB" id="A0A0E9X260"/>
<evidence type="ECO:0000313" key="1">
    <source>
        <dbReference type="EMBL" id="JAH96679.1"/>
    </source>
</evidence>